<evidence type="ECO:0000256" key="3">
    <source>
        <dbReference type="ARBA" id="ARBA00022475"/>
    </source>
</evidence>
<evidence type="ECO:0000256" key="2">
    <source>
        <dbReference type="ARBA" id="ARBA00022448"/>
    </source>
</evidence>
<dbReference type="Pfam" id="PF00999">
    <property type="entry name" value="Na_H_Exchanger"/>
    <property type="match status" value="1"/>
</dbReference>
<feature type="transmembrane region" description="Helical" evidence="10">
    <location>
        <begin position="97"/>
        <end position="120"/>
    </location>
</feature>
<evidence type="ECO:0000256" key="1">
    <source>
        <dbReference type="ARBA" id="ARBA00004651"/>
    </source>
</evidence>
<dbReference type="PANTHER" id="PTHR10110">
    <property type="entry name" value="SODIUM/HYDROGEN EXCHANGER"/>
    <property type="match status" value="1"/>
</dbReference>
<dbReference type="AlphaFoldDB" id="A0A136M0Z3"/>
<feature type="transmembrane region" description="Helical" evidence="10">
    <location>
        <begin position="383"/>
        <end position="403"/>
    </location>
</feature>
<dbReference type="EMBL" id="JYNZ01000001">
    <property type="protein sequence ID" value="KXK27579.1"/>
    <property type="molecule type" value="Genomic_DNA"/>
</dbReference>
<proteinExistence type="predicted"/>
<evidence type="ECO:0000256" key="4">
    <source>
        <dbReference type="ARBA" id="ARBA00022692"/>
    </source>
</evidence>
<evidence type="ECO:0000256" key="6">
    <source>
        <dbReference type="ARBA" id="ARBA00023053"/>
    </source>
</evidence>
<feature type="transmembrane region" description="Helical" evidence="10">
    <location>
        <begin position="317"/>
        <end position="337"/>
    </location>
</feature>
<keyword evidence="5 10" id="KW-1133">Transmembrane helix</keyword>
<feature type="domain" description="Cation/H+ exchanger transmembrane" evidence="11">
    <location>
        <begin position="25"/>
        <end position="406"/>
    </location>
</feature>
<dbReference type="Gene3D" id="6.10.140.1330">
    <property type="match status" value="1"/>
</dbReference>
<dbReference type="PANTHER" id="PTHR10110:SF86">
    <property type="entry name" value="SODIUM_HYDROGEN EXCHANGER 7"/>
    <property type="match status" value="1"/>
</dbReference>
<dbReference type="GO" id="GO:0005886">
    <property type="term" value="C:plasma membrane"/>
    <property type="evidence" value="ECO:0007669"/>
    <property type="project" value="UniProtKB-SubCell"/>
</dbReference>
<dbReference type="GO" id="GO:0015385">
    <property type="term" value="F:sodium:proton antiporter activity"/>
    <property type="evidence" value="ECO:0007669"/>
    <property type="project" value="InterPro"/>
</dbReference>
<dbReference type="STRING" id="1617426.TR69_WS6001000023"/>
<organism evidence="12 13">
    <name type="scientific">candidate division WS6 bacterium OLB20</name>
    <dbReference type="NCBI Taxonomy" id="1617426"/>
    <lineage>
        <taxon>Bacteria</taxon>
        <taxon>Candidatus Dojkabacteria</taxon>
    </lineage>
</organism>
<dbReference type="Proteomes" id="UP000070457">
    <property type="component" value="Unassembled WGS sequence"/>
</dbReference>
<dbReference type="GO" id="GO:0098719">
    <property type="term" value="P:sodium ion import across plasma membrane"/>
    <property type="evidence" value="ECO:0007669"/>
    <property type="project" value="TreeGrafter"/>
</dbReference>
<evidence type="ECO:0000256" key="9">
    <source>
        <dbReference type="ARBA" id="ARBA00023201"/>
    </source>
</evidence>
<feature type="transmembrane region" description="Helical" evidence="10">
    <location>
        <begin position="287"/>
        <end position="305"/>
    </location>
</feature>
<keyword evidence="4 10" id="KW-0812">Transmembrane</keyword>
<feature type="transmembrane region" description="Helical" evidence="10">
    <location>
        <begin position="202"/>
        <end position="227"/>
    </location>
</feature>
<feature type="transmembrane region" description="Helical" evidence="10">
    <location>
        <begin position="357"/>
        <end position="376"/>
    </location>
</feature>
<feature type="transmembrane region" description="Helical" evidence="10">
    <location>
        <begin position="33"/>
        <end position="53"/>
    </location>
</feature>
<name>A0A136M0Z3_9BACT</name>
<evidence type="ECO:0000256" key="5">
    <source>
        <dbReference type="ARBA" id="ARBA00022989"/>
    </source>
</evidence>
<accession>A0A136M0Z3</accession>
<keyword evidence="6" id="KW-0915">Sodium</keyword>
<feature type="transmembrane region" description="Helical" evidence="10">
    <location>
        <begin position="6"/>
        <end position="26"/>
    </location>
</feature>
<gene>
    <name evidence="12" type="primary">nhaG</name>
    <name evidence="12" type="ORF">TR69_WS6001000023</name>
</gene>
<protein>
    <submittedName>
        <fullName evidence="12">Na(+)/H(+) antiporter NhaG</fullName>
    </submittedName>
</protein>
<comment type="subcellular location">
    <subcellularLocation>
        <location evidence="1">Cell membrane</location>
        <topology evidence="1">Multi-pass membrane protein</topology>
    </subcellularLocation>
</comment>
<evidence type="ECO:0000313" key="13">
    <source>
        <dbReference type="Proteomes" id="UP000070457"/>
    </source>
</evidence>
<evidence type="ECO:0000259" key="11">
    <source>
        <dbReference type="Pfam" id="PF00999"/>
    </source>
</evidence>
<sequence>MEADSTHLILQAIIGIILALGIGSILRQLTKKFSIIPYPAALLLLGMLLGSAQVEAFEVIRLTPAVTLFIFLPVLLFESAYNFELREFRRILTPGMLLATAGVIISTFIVAIALQVFFAIPIADALIFASFISSTDPIAVISIFKQVGVPKKLHLLIDGESFLNDATSIIMFRFMLAAVIGGASEFSQIFAGEALVGAGINFGVVLVGGALVGAVLGFIISEAIALIDNDSSVEITLTVILASLVFIVGEEIMHVSGIIAVLTAGLVVGNYGRTKVSPEVVKTMEQVWAFLVFVVTSIIFLLLGYEIDIAGLVRNWPLIVSVVVILYIARAVTVYLLGFTYNAFSSDRLPLKWLHVLNWGGLRGVLPIVIALSLPVDYRYRELFIQLVLGAVLFSLLFNALTIRPLIGLLNLNSKDVNTMIESRITEILILHNLQGYLYNLRQLNEISQEVYATHVREIRDRLTQTSESLNKLCRECGETEAQSDVFLEKILKRFCLHLEKAEYQELYKRRVVGEELYLRLVHSIDDQIDAITLGQGQFKQERTDIRQKFEKIKKSRYTLGGVWRRLRGWDFDAIVAETYAYYKARLLGDERVIEELEHFNESELSALGKNVIEKVLTKYRQLLEYNHETLAFLFSEYHDIAISVEEEFYNRESRFQINRLLEELGEEGLVSEQVLKDLHMLWKSGV</sequence>
<evidence type="ECO:0000256" key="8">
    <source>
        <dbReference type="ARBA" id="ARBA00023136"/>
    </source>
</evidence>
<keyword evidence="2" id="KW-0813">Transport</keyword>
<comment type="caution">
    <text evidence="12">The sequence shown here is derived from an EMBL/GenBank/DDBJ whole genome shotgun (WGS) entry which is preliminary data.</text>
</comment>
<keyword evidence="3" id="KW-1003">Cell membrane</keyword>
<feature type="transmembrane region" description="Helical" evidence="10">
    <location>
        <begin position="59"/>
        <end position="77"/>
    </location>
</feature>
<feature type="transmembrane region" description="Helical" evidence="10">
    <location>
        <begin position="126"/>
        <end position="144"/>
    </location>
</feature>
<evidence type="ECO:0000256" key="10">
    <source>
        <dbReference type="SAM" id="Phobius"/>
    </source>
</evidence>
<reference evidence="12 13" key="1">
    <citation type="submission" date="2015-02" db="EMBL/GenBank/DDBJ databases">
        <title>Improved understanding of the partial-nitritation anammox process through 23 genomes representing the majority of the microbial community.</title>
        <authorList>
            <person name="Speth D.R."/>
            <person name="In T Zandt M."/>
            <person name="Guerrero Cruz S."/>
            <person name="Jetten M.S."/>
            <person name="Dutilh B.E."/>
        </authorList>
    </citation>
    <scope>NUCLEOTIDE SEQUENCE [LARGE SCALE GENOMIC DNA]</scope>
    <source>
        <strain evidence="12">OLB20</strain>
    </source>
</reference>
<evidence type="ECO:0000313" key="12">
    <source>
        <dbReference type="EMBL" id="KXK27579.1"/>
    </source>
</evidence>
<feature type="transmembrane region" description="Helical" evidence="10">
    <location>
        <begin position="170"/>
        <end position="190"/>
    </location>
</feature>
<keyword evidence="8 10" id="KW-0472">Membrane</keyword>
<dbReference type="InterPro" id="IPR018422">
    <property type="entry name" value="Cation/H_exchanger_CPA1"/>
</dbReference>
<keyword evidence="7" id="KW-0406">Ion transport</keyword>
<feature type="transmembrane region" description="Helical" evidence="10">
    <location>
        <begin position="239"/>
        <end position="267"/>
    </location>
</feature>
<evidence type="ECO:0000256" key="7">
    <source>
        <dbReference type="ARBA" id="ARBA00023065"/>
    </source>
</evidence>
<dbReference type="GO" id="GO:0051453">
    <property type="term" value="P:regulation of intracellular pH"/>
    <property type="evidence" value="ECO:0007669"/>
    <property type="project" value="TreeGrafter"/>
</dbReference>
<dbReference type="GO" id="GO:0015386">
    <property type="term" value="F:potassium:proton antiporter activity"/>
    <property type="evidence" value="ECO:0007669"/>
    <property type="project" value="TreeGrafter"/>
</dbReference>
<keyword evidence="9" id="KW-0739">Sodium transport</keyword>
<dbReference type="InterPro" id="IPR006153">
    <property type="entry name" value="Cation/H_exchanger_TM"/>
</dbReference>